<sequence>MNQINNNHKEQNPKAKGKSGQ</sequence>
<feature type="region of interest" description="Disordered" evidence="1">
    <location>
        <begin position="1"/>
        <end position="21"/>
    </location>
</feature>
<dbReference type="EMBL" id="JBANQN010000008">
    <property type="protein sequence ID" value="KAK6782018.1"/>
    <property type="molecule type" value="Genomic_DNA"/>
</dbReference>
<gene>
    <name evidence="2" type="ORF">RDI58_019814</name>
</gene>
<evidence type="ECO:0000313" key="3">
    <source>
        <dbReference type="Proteomes" id="UP001371456"/>
    </source>
</evidence>
<dbReference type="Proteomes" id="UP001371456">
    <property type="component" value="Unassembled WGS sequence"/>
</dbReference>
<name>A0AAN8TCD2_SOLBU</name>
<proteinExistence type="predicted"/>
<organism evidence="2 3">
    <name type="scientific">Solanum bulbocastanum</name>
    <name type="common">Wild potato</name>
    <dbReference type="NCBI Taxonomy" id="147425"/>
    <lineage>
        <taxon>Eukaryota</taxon>
        <taxon>Viridiplantae</taxon>
        <taxon>Streptophyta</taxon>
        <taxon>Embryophyta</taxon>
        <taxon>Tracheophyta</taxon>
        <taxon>Spermatophyta</taxon>
        <taxon>Magnoliopsida</taxon>
        <taxon>eudicotyledons</taxon>
        <taxon>Gunneridae</taxon>
        <taxon>Pentapetalae</taxon>
        <taxon>asterids</taxon>
        <taxon>lamiids</taxon>
        <taxon>Solanales</taxon>
        <taxon>Solanaceae</taxon>
        <taxon>Solanoideae</taxon>
        <taxon>Solaneae</taxon>
        <taxon>Solanum</taxon>
    </lineage>
</organism>
<protein>
    <submittedName>
        <fullName evidence="2">Uncharacterized protein</fullName>
    </submittedName>
</protein>
<accession>A0AAN8TCD2</accession>
<reference evidence="2 3" key="1">
    <citation type="submission" date="2024-02" db="EMBL/GenBank/DDBJ databases">
        <title>de novo genome assembly of Solanum bulbocastanum strain 11H21.</title>
        <authorList>
            <person name="Hosaka A.J."/>
        </authorList>
    </citation>
    <scope>NUCLEOTIDE SEQUENCE [LARGE SCALE GENOMIC DNA]</scope>
    <source>
        <tissue evidence="2">Young leaves</tissue>
    </source>
</reference>
<comment type="caution">
    <text evidence="2">The sequence shown here is derived from an EMBL/GenBank/DDBJ whole genome shotgun (WGS) entry which is preliminary data.</text>
</comment>
<dbReference type="AlphaFoldDB" id="A0AAN8TCD2"/>
<keyword evidence="3" id="KW-1185">Reference proteome</keyword>
<evidence type="ECO:0000256" key="1">
    <source>
        <dbReference type="SAM" id="MobiDB-lite"/>
    </source>
</evidence>
<evidence type="ECO:0000313" key="2">
    <source>
        <dbReference type="EMBL" id="KAK6782018.1"/>
    </source>
</evidence>